<dbReference type="RefSeq" id="WP_074556890.1">
    <property type="nucleotide sequence ID" value="NZ_FMYE01000005.1"/>
</dbReference>
<evidence type="ECO:0000256" key="1">
    <source>
        <dbReference type="SAM" id="Phobius"/>
    </source>
</evidence>
<keyword evidence="1" id="KW-0812">Transmembrane</keyword>
<evidence type="ECO:0000313" key="3">
    <source>
        <dbReference type="Proteomes" id="UP000183670"/>
    </source>
</evidence>
<dbReference type="InterPro" id="IPR015915">
    <property type="entry name" value="Kelch-typ_b-propeller"/>
</dbReference>
<name>A0A1G6G249_BACOV</name>
<dbReference type="Proteomes" id="UP000183670">
    <property type="component" value="Unassembled WGS sequence"/>
</dbReference>
<gene>
    <name evidence="2" type="ORF">SAMN05192581_100566</name>
</gene>
<dbReference type="GO" id="GO:0003677">
    <property type="term" value="F:DNA binding"/>
    <property type="evidence" value="ECO:0007669"/>
    <property type="project" value="UniProtKB-KW"/>
</dbReference>
<sequence>MKQVWVILLILLNAISSVFANNYGLRFNSHSVPGPQRTSLLLNTQSPFTLDDEFSMSFDATIRQEPQFGNIFSLKTDDGQSIDVIFSVLEKDEYAPALVLNGTINVLDIPVDNPQASFNFFLSKKENKVALTYNKKSISLPIQLGKARKLTVIFGIPCVKDRVDVAPIDVRDIKVFENKRSAHHWELKHHNGDTCYDLIQQAPAVAINPHWIINNHVEWKNIYSTNTKEKIQVTFNPKENLFYLTQQGHISLFNPDTQETQTIEVKQGHRAMMYSNYLEYDTLANTLLSYSIEKNLVSRFDFETGSWSSSELNTDEPVYTNHTWVTADSVAYAFGGYGFYHFKNNLFCLDLKKDKFTECPYTPSIDPRTSAASAIVGSDLYIFGGRGNSSGRQELPSRYYYDLYAINLKTMKSRKIWEIPEVQDPFIQASTMYYIPEDSAFYVATTDKGGILIKLSVKEPKWEYVSKGINTEFIYKDMVFNLYYAPRFNKMYMLIDKRLNDTNLSHDLTIYSIDCPLLENNQIEQVLEKHWYENKAVLPILIIVLAIAILLIGVRIYQKRRTDQNIHIAKAPQEPGNEISLLKDKIEEKKYFDRSKSAISLLGGFNVKDKNGKDITADFTPRAKSLLVILLLYSEKYPLGILVKKLDDTIWSDKDEESARNNRNVYMRKLRLLLESIGPIEVTNDKGYIRINVGEDIFFDYHVALKQIAQLEDQNLNDNTLINKILELLLFGTLLPNTRYEWLDDFKDNYSSTSITLLTNLLSRELNNRNDNLALRIADTIFLHDPLNEEALSAKCSILYNRKMKGIAKNVYDKFCKEYNESLGEKYKPSFSDTCNRLST</sequence>
<keyword evidence="1" id="KW-0472">Membrane</keyword>
<dbReference type="AlphaFoldDB" id="A0A1G6G249"/>
<accession>A0A1G6G249</accession>
<dbReference type="Gene3D" id="1.10.10.10">
    <property type="entry name" value="Winged helix-like DNA-binding domain superfamily/Winged helix DNA-binding domain"/>
    <property type="match status" value="1"/>
</dbReference>
<dbReference type="EMBL" id="FMYE01000005">
    <property type="protein sequence ID" value="SDB75949.1"/>
    <property type="molecule type" value="Genomic_DNA"/>
</dbReference>
<dbReference type="GO" id="GO:0006355">
    <property type="term" value="P:regulation of DNA-templated transcription"/>
    <property type="evidence" value="ECO:0007669"/>
    <property type="project" value="TreeGrafter"/>
</dbReference>
<dbReference type="Pfam" id="PF24681">
    <property type="entry name" value="Kelch_KLHDC2_KLHL20_DRC7"/>
    <property type="match status" value="1"/>
</dbReference>
<dbReference type="PANTHER" id="PTHR35807:SF1">
    <property type="entry name" value="TRANSCRIPTIONAL REGULATOR REDD"/>
    <property type="match status" value="1"/>
</dbReference>
<keyword evidence="2" id="KW-0238">DNA-binding</keyword>
<dbReference type="InterPro" id="IPR036388">
    <property type="entry name" value="WH-like_DNA-bd_sf"/>
</dbReference>
<reference evidence="2 3" key="1">
    <citation type="submission" date="2016-10" db="EMBL/GenBank/DDBJ databases">
        <authorList>
            <person name="de Groot N.N."/>
        </authorList>
    </citation>
    <scope>NUCLEOTIDE SEQUENCE [LARGE SCALE GENOMIC DNA]</scope>
    <source>
        <strain evidence="2 3">NLAE-zl-C500</strain>
    </source>
</reference>
<feature type="transmembrane region" description="Helical" evidence="1">
    <location>
        <begin position="536"/>
        <end position="557"/>
    </location>
</feature>
<protein>
    <submittedName>
        <fullName evidence="2">DNA-binding transcriptional activator of the SARP family</fullName>
    </submittedName>
</protein>
<keyword evidence="1" id="KW-1133">Transmembrane helix</keyword>
<dbReference type="PANTHER" id="PTHR35807">
    <property type="entry name" value="TRANSCRIPTIONAL REGULATOR REDD-RELATED"/>
    <property type="match status" value="1"/>
</dbReference>
<dbReference type="InterPro" id="IPR051677">
    <property type="entry name" value="AfsR-DnrI-RedD_regulator"/>
</dbReference>
<organism evidence="2 3">
    <name type="scientific">Bacteroides ovatus</name>
    <dbReference type="NCBI Taxonomy" id="28116"/>
    <lineage>
        <taxon>Bacteria</taxon>
        <taxon>Pseudomonadati</taxon>
        <taxon>Bacteroidota</taxon>
        <taxon>Bacteroidia</taxon>
        <taxon>Bacteroidales</taxon>
        <taxon>Bacteroidaceae</taxon>
        <taxon>Bacteroides</taxon>
    </lineage>
</organism>
<proteinExistence type="predicted"/>
<dbReference type="SUPFAM" id="SSF117281">
    <property type="entry name" value="Kelch motif"/>
    <property type="match status" value="1"/>
</dbReference>
<evidence type="ECO:0000313" key="2">
    <source>
        <dbReference type="EMBL" id="SDB75949.1"/>
    </source>
</evidence>
<dbReference type="Gene3D" id="2.120.10.80">
    <property type="entry name" value="Kelch-type beta propeller"/>
    <property type="match status" value="1"/>
</dbReference>